<keyword evidence="2" id="KW-1185">Reference proteome</keyword>
<accession>A0ABS8I295</accession>
<proteinExistence type="predicted"/>
<comment type="caution">
    <text evidence="1">The sequence shown here is derived from an EMBL/GenBank/DDBJ whole genome shotgun (WGS) entry which is preliminary data.</text>
</comment>
<evidence type="ECO:0008006" key="3">
    <source>
        <dbReference type="Google" id="ProtNLM"/>
    </source>
</evidence>
<name>A0ABS8I295_9NOSO</name>
<dbReference type="Proteomes" id="UP001199525">
    <property type="component" value="Unassembled WGS sequence"/>
</dbReference>
<dbReference type="EMBL" id="JAIVFQ010000001">
    <property type="protein sequence ID" value="MCC5597838.1"/>
    <property type="molecule type" value="Genomic_DNA"/>
</dbReference>
<evidence type="ECO:0000313" key="1">
    <source>
        <dbReference type="EMBL" id="MCC5597838.1"/>
    </source>
</evidence>
<evidence type="ECO:0000313" key="2">
    <source>
        <dbReference type="Proteomes" id="UP001199525"/>
    </source>
</evidence>
<sequence length="54" mass="6056">MVQNKCDSKMTIISDMPANGNIHLATFRAISIQRSLQFLVLDNIYASQKNGNLM</sequence>
<organism evidence="1 2">
    <name type="scientific">Nostoc favosum CHAB5714</name>
    <dbReference type="NCBI Taxonomy" id="2780399"/>
    <lineage>
        <taxon>Bacteria</taxon>
        <taxon>Bacillati</taxon>
        <taxon>Cyanobacteriota</taxon>
        <taxon>Cyanophyceae</taxon>
        <taxon>Nostocales</taxon>
        <taxon>Nostocaceae</taxon>
        <taxon>Nostoc</taxon>
        <taxon>Nostoc favosum</taxon>
    </lineage>
</organism>
<protein>
    <recommendedName>
        <fullName evidence="3">Transposase</fullName>
    </recommendedName>
</protein>
<gene>
    <name evidence="1" type="ORF">LC586_00910</name>
</gene>
<reference evidence="1 2" key="1">
    <citation type="journal article" date="2021" name="Microorganisms">
        <title>Genome Evolution of Filamentous Cyanobacterium Nostoc Species: From Facultative Symbiosis to Free Living.</title>
        <authorList>
            <person name="Huo D."/>
            <person name="Li H."/>
            <person name="Cai F."/>
            <person name="Guo X."/>
            <person name="Qiao Z."/>
            <person name="Wang W."/>
            <person name="Yu G."/>
            <person name="Li R."/>
        </authorList>
    </citation>
    <scope>NUCLEOTIDE SEQUENCE [LARGE SCALE GENOMIC DNA]</scope>
    <source>
        <strain evidence="1 2">CHAB 5714</strain>
    </source>
</reference>